<dbReference type="InterPro" id="IPR001138">
    <property type="entry name" value="Zn2Cys6_DnaBD"/>
</dbReference>
<comment type="subcellular location">
    <subcellularLocation>
        <location evidence="1">Nucleus</location>
    </subcellularLocation>
</comment>
<dbReference type="OrthoDB" id="3862662at2759"/>
<dbReference type="AlphaFoldDB" id="A0A6A6RA25"/>
<feature type="region of interest" description="Disordered" evidence="6">
    <location>
        <begin position="713"/>
        <end position="769"/>
    </location>
</feature>
<keyword evidence="9" id="KW-1185">Reference proteome</keyword>
<keyword evidence="4" id="KW-0804">Transcription</keyword>
<evidence type="ECO:0000256" key="4">
    <source>
        <dbReference type="ARBA" id="ARBA00023163"/>
    </source>
</evidence>
<dbReference type="GO" id="GO:0003677">
    <property type="term" value="F:DNA binding"/>
    <property type="evidence" value="ECO:0007669"/>
    <property type="project" value="InterPro"/>
</dbReference>
<evidence type="ECO:0000256" key="6">
    <source>
        <dbReference type="SAM" id="MobiDB-lite"/>
    </source>
</evidence>
<dbReference type="Proteomes" id="UP000799750">
    <property type="component" value="Unassembled WGS sequence"/>
</dbReference>
<sequence>MALPTHEISHESLAKLDALPERALLACESCRRRKAKWLEDFRMMFRSLADVSRYSDRTLPSCLLCGKSSQPCVYPPKKLKPGPKVGMSQRGRKRARFNGSRVSHTDTHENQARRVESPNSRRNDAPSSPSRSPNETSAQCDSPLPPSPQATEEDTPNASDSSDTAAINFVRAISLSSIIHPTHESCLTPPPSISDGSPSSGFFINLAGTQDLIMQACQALNLSVRTLQSLIDAYFENMTSFSLFHQPSFGTKIQDIKNLLHLKALFASMFSFSARFAADCYQSTYAQECQENLSHERFHAIALQCIREARDDCADEIPPLCLLQAMALSTFYQLTNGVRGRAWRSLGSCVRVAYELRLHLIDYEGRVPSFKAGVDLARWSANEERRRCWWAIWEMDVFASTIRRCPTAIDWSINDTYLPITDEHWYNSRYHTSCFLEKKPMDRWKRLQKCDNESASAWLIVLNSIMRDAQVLSRGNMQGILPDSDPNNNVAQLTHYFRNNFRKKRSEEDSTKLTLLIHALRCTTSVLPDSLAYNGESLSFSASPFAPPTEQSDHDTKVLHSAKYGIYLMTQLARFMIYHHYAFGEISSGAIFADKPSSPAFGWTAAEQQHPTNCEGLRNCLEAADNISAVTHRCADNHVRFVNPFLASTVWLATSLQILKKVVAPEKHTELNASKSEVLKLSCLQYVQFWGTPLALLENLDTLEERLIMRKNVSSHREKSQEEKKGQAFRPVSKRMSDSQRAEPRRTSVDWRTKASHQGSTGGLDIDGMPLLQTPHSADSEFNMESLDLIGRPSDTRRAPSHTPIDQRHDHVAPNGVMSHDLGPHDHQNIDHMGYLDPDQFMALDLQMGASHDLGDRFAWFLASDMMADSLTR</sequence>
<dbReference type="GO" id="GO:0000981">
    <property type="term" value="F:DNA-binding transcription factor activity, RNA polymerase II-specific"/>
    <property type="evidence" value="ECO:0007669"/>
    <property type="project" value="InterPro"/>
</dbReference>
<evidence type="ECO:0000313" key="8">
    <source>
        <dbReference type="EMBL" id="KAF2501618.1"/>
    </source>
</evidence>
<dbReference type="InterPro" id="IPR050815">
    <property type="entry name" value="TF_fung"/>
</dbReference>
<dbReference type="InterPro" id="IPR036864">
    <property type="entry name" value="Zn2-C6_fun-type_DNA-bd_sf"/>
</dbReference>
<protein>
    <recommendedName>
        <fullName evidence="7">Xylanolytic transcriptional activator regulatory domain-containing protein</fullName>
    </recommendedName>
</protein>
<evidence type="ECO:0000256" key="3">
    <source>
        <dbReference type="ARBA" id="ARBA00023015"/>
    </source>
</evidence>
<dbReference type="Gene3D" id="4.10.240.10">
    <property type="entry name" value="Zn(2)-C6 fungal-type DNA-binding domain"/>
    <property type="match status" value="1"/>
</dbReference>
<dbReference type="GO" id="GO:0008270">
    <property type="term" value="F:zinc ion binding"/>
    <property type="evidence" value="ECO:0007669"/>
    <property type="project" value="InterPro"/>
</dbReference>
<keyword evidence="5" id="KW-0539">Nucleus</keyword>
<organism evidence="8 9">
    <name type="scientific">Lophium mytilinum</name>
    <dbReference type="NCBI Taxonomy" id="390894"/>
    <lineage>
        <taxon>Eukaryota</taxon>
        <taxon>Fungi</taxon>
        <taxon>Dikarya</taxon>
        <taxon>Ascomycota</taxon>
        <taxon>Pezizomycotina</taxon>
        <taxon>Dothideomycetes</taxon>
        <taxon>Pleosporomycetidae</taxon>
        <taxon>Mytilinidiales</taxon>
        <taxon>Mytilinidiaceae</taxon>
        <taxon>Lophium</taxon>
    </lineage>
</organism>
<evidence type="ECO:0000259" key="7">
    <source>
        <dbReference type="SMART" id="SM00906"/>
    </source>
</evidence>
<dbReference type="GO" id="GO:0005634">
    <property type="term" value="C:nucleus"/>
    <property type="evidence" value="ECO:0007669"/>
    <property type="project" value="UniProtKB-SubCell"/>
</dbReference>
<evidence type="ECO:0000256" key="2">
    <source>
        <dbReference type="ARBA" id="ARBA00022723"/>
    </source>
</evidence>
<evidence type="ECO:0000256" key="5">
    <source>
        <dbReference type="ARBA" id="ARBA00023242"/>
    </source>
</evidence>
<dbReference type="CDD" id="cd00067">
    <property type="entry name" value="GAL4"/>
    <property type="match status" value="1"/>
</dbReference>
<name>A0A6A6RA25_9PEZI</name>
<keyword evidence="3" id="KW-0805">Transcription regulation</keyword>
<feature type="compositionally biased region" description="Basic and acidic residues" evidence="6">
    <location>
        <begin position="103"/>
        <end position="124"/>
    </location>
</feature>
<gene>
    <name evidence="8" type="ORF">BU16DRAFT_203916</name>
</gene>
<proteinExistence type="predicted"/>
<dbReference type="PANTHER" id="PTHR47338:SF10">
    <property type="entry name" value="TRANSCRIPTION FACTOR DOMAIN-CONTAINING PROTEIN-RELATED"/>
    <property type="match status" value="1"/>
</dbReference>
<dbReference type="InterPro" id="IPR007219">
    <property type="entry name" value="XnlR_reg_dom"/>
</dbReference>
<evidence type="ECO:0000313" key="9">
    <source>
        <dbReference type="Proteomes" id="UP000799750"/>
    </source>
</evidence>
<feature type="compositionally biased region" description="Polar residues" evidence="6">
    <location>
        <begin position="125"/>
        <end position="140"/>
    </location>
</feature>
<dbReference type="SMART" id="SM00906">
    <property type="entry name" value="Fungal_trans"/>
    <property type="match status" value="1"/>
</dbReference>
<evidence type="ECO:0000256" key="1">
    <source>
        <dbReference type="ARBA" id="ARBA00004123"/>
    </source>
</evidence>
<dbReference type="PANTHER" id="PTHR47338">
    <property type="entry name" value="ZN(II)2CYS6 TRANSCRIPTION FACTOR (EUROFUNG)-RELATED"/>
    <property type="match status" value="1"/>
</dbReference>
<dbReference type="EMBL" id="MU004182">
    <property type="protein sequence ID" value="KAF2501618.1"/>
    <property type="molecule type" value="Genomic_DNA"/>
</dbReference>
<feature type="domain" description="Xylanolytic transcriptional activator regulatory" evidence="7">
    <location>
        <begin position="342"/>
        <end position="423"/>
    </location>
</feature>
<accession>A0A6A6RA25</accession>
<dbReference type="Pfam" id="PF04082">
    <property type="entry name" value="Fungal_trans"/>
    <property type="match status" value="1"/>
</dbReference>
<dbReference type="GO" id="GO:0006351">
    <property type="term" value="P:DNA-templated transcription"/>
    <property type="evidence" value="ECO:0007669"/>
    <property type="project" value="InterPro"/>
</dbReference>
<dbReference type="CDD" id="cd12148">
    <property type="entry name" value="fungal_TF_MHR"/>
    <property type="match status" value="1"/>
</dbReference>
<feature type="compositionally biased region" description="Basic and acidic residues" evidence="6">
    <location>
        <begin position="735"/>
        <end position="753"/>
    </location>
</feature>
<feature type="compositionally biased region" description="Basic and acidic residues" evidence="6">
    <location>
        <begin position="715"/>
        <end position="726"/>
    </location>
</feature>
<reference evidence="8" key="1">
    <citation type="journal article" date="2020" name="Stud. Mycol.">
        <title>101 Dothideomycetes genomes: a test case for predicting lifestyles and emergence of pathogens.</title>
        <authorList>
            <person name="Haridas S."/>
            <person name="Albert R."/>
            <person name="Binder M."/>
            <person name="Bloem J."/>
            <person name="Labutti K."/>
            <person name="Salamov A."/>
            <person name="Andreopoulos B."/>
            <person name="Baker S."/>
            <person name="Barry K."/>
            <person name="Bills G."/>
            <person name="Bluhm B."/>
            <person name="Cannon C."/>
            <person name="Castanera R."/>
            <person name="Culley D."/>
            <person name="Daum C."/>
            <person name="Ezra D."/>
            <person name="Gonzalez J."/>
            <person name="Henrissat B."/>
            <person name="Kuo A."/>
            <person name="Liang C."/>
            <person name="Lipzen A."/>
            <person name="Lutzoni F."/>
            <person name="Magnuson J."/>
            <person name="Mondo S."/>
            <person name="Nolan M."/>
            <person name="Ohm R."/>
            <person name="Pangilinan J."/>
            <person name="Park H.-J."/>
            <person name="Ramirez L."/>
            <person name="Alfaro M."/>
            <person name="Sun H."/>
            <person name="Tritt A."/>
            <person name="Yoshinaga Y."/>
            <person name="Zwiers L.-H."/>
            <person name="Turgeon B."/>
            <person name="Goodwin S."/>
            <person name="Spatafora J."/>
            <person name="Crous P."/>
            <person name="Grigoriev I."/>
        </authorList>
    </citation>
    <scope>NUCLEOTIDE SEQUENCE</scope>
    <source>
        <strain evidence="8">CBS 269.34</strain>
    </source>
</reference>
<feature type="region of interest" description="Disordered" evidence="6">
    <location>
        <begin position="73"/>
        <end position="162"/>
    </location>
</feature>
<keyword evidence="2" id="KW-0479">Metal-binding</keyword>